<reference evidence="2 3" key="1">
    <citation type="journal article" date="2020" name="Int. J. Syst. Evol. Microbiol.">
        <title>Reclassification of Streptomyces castelarensis and Streptomyces sporoclivatus as later heterotypic synonyms of Streptomyces antimycoticus.</title>
        <authorList>
            <person name="Komaki H."/>
            <person name="Tamura T."/>
        </authorList>
    </citation>
    <scope>NUCLEOTIDE SEQUENCE [LARGE SCALE GENOMIC DNA]</scope>
    <source>
        <strain evidence="2 3">NBRC 13459</strain>
    </source>
</reference>
<evidence type="ECO:0000313" key="2">
    <source>
        <dbReference type="EMBL" id="GDY52010.1"/>
    </source>
</evidence>
<feature type="region of interest" description="Disordered" evidence="1">
    <location>
        <begin position="60"/>
        <end position="87"/>
    </location>
</feature>
<keyword evidence="3" id="KW-1185">Reference proteome</keyword>
<name>A0A4D4KZN9_STRVO</name>
<comment type="caution">
    <text evidence="2">The sequence shown here is derived from an EMBL/GenBank/DDBJ whole genome shotgun (WGS) entry which is preliminary data.</text>
</comment>
<sequence>MVQVLAPLHQSRADQCVEKRRGTGLRHIGSGHHLVESEGRGPVQEGGKAEALGDLKESGVRGQIGGGLPGVGPVHASLPNRGGYFSK</sequence>
<proteinExistence type="predicted"/>
<dbReference type="EMBL" id="BJHW01000001">
    <property type="protein sequence ID" value="GDY52010.1"/>
    <property type="molecule type" value="Genomic_DNA"/>
</dbReference>
<protein>
    <submittedName>
        <fullName evidence="2">Uncharacterized protein</fullName>
    </submittedName>
</protein>
<gene>
    <name evidence="2" type="ORF">SVIO_026330</name>
</gene>
<evidence type="ECO:0000256" key="1">
    <source>
        <dbReference type="SAM" id="MobiDB-lite"/>
    </source>
</evidence>
<evidence type="ECO:0000313" key="3">
    <source>
        <dbReference type="Proteomes" id="UP000301309"/>
    </source>
</evidence>
<dbReference type="AlphaFoldDB" id="A0A4D4KZN9"/>
<feature type="region of interest" description="Disordered" evidence="1">
    <location>
        <begin position="27"/>
        <end position="47"/>
    </location>
</feature>
<accession>A0A4D4KZN9</accession>
<dbReference type="Proteomes" id="UP000301309">
    <property type="component" value="Unassembled WGS sequence"/>
</dbReference>
<organism evidence="2 3">
    <name type="scientific">Streptomyces violaceusniger</name>
    <dbReference type="NCBI Taxonomy" id="68280"/>
    <lineage>
        <taxon>Bacteria</taxon>
        <taxon>Bacillati</taxon>
        <taxon>Actinomycetota</taxon>
        <taxon>Actinomycetes</taxon>
        <taxon>Kitasatosporales</taxon>
        <taxon>Streptomycetaceae</taxon>
        <taxon>Streptomyces</taxon>
        <taxon>Streptomyces violaceusniger group</taxon>
    </lineage>
</organism>